<dbReference type="RefSeq" id="WP_068006169.1">
    <property type="nucleotide sequence ID" value="NZ_FOFM01000001.1"/>
</dbReference>
<dbReference type="Pfam" id="PF00512">
    <property type="entry name" value="HisKA"/>
    <property type="match status" value="1"/>
</dbReference>
<feature type="transmembrane region" description="Helical" evidence="13">
    <location>
        <begin position="449"/>
        <end position="471"/>
    </location>
</feature>
<dbReference type="FunFam" id="1.10.287.130:FF:000063">
    <property type="entry name" value="Hybrid sensor histidine kinase/response regulator"/>
    <property type="match status" value="1"/>
</dbReference>
<dbReference type="PANTHER" id="PTHR43047">
    <property type="entry name" value="TWO-COMPONENT HISTIDINE PROTEIN KINASE"/>
    <property type="match status" value="1"/>
</dbReference>
<dbReference type="SMART" id="SM00387">
    <property type="entry name" value="HATPase_c"/>
    <property type="match status" value="1"/>
</dbReference>
<dbReference type="SMART" id="SM00388">
    <property type="entry name" value="HisKA"/>
    <property type="match status" value="1"/>
</dbReference>
<keyword evidence="10 13" id="KW-0472">Membrane</keyword>
<dbReference type="GO" id="GO:0005886">
    <property type="term" value="C:plasma membrane"/>
    <property type="evidence" value="ECO:0007669"/>
    <property type="project" value="TreeGrafter"/>
</dbReference>
<feature type="transmembrane region" description="Helical" evidence="13">
    <location>
        <begin position="71"/>
        <end position="95"/>
    </location>
</feature>
<dbReference type="InterPro" id="IPR001734">
    <property type="entry name" value="Na/solute_symporter"/>
</dbReference>
<keyword evidence="9 13" id="KW-1133">Transmembrane helix</keyword>
<evidence type="ECO:0000313" key="17">
    <source>
        <dbReference type="Proteomes" id="UP000076577"/>
    </source>
</evidence>
<dbReference type="GO" id="GO:0022857">
    <property type="term" value="F:transmembrane transporter activity"/>
    <property type="evidence" value="ECO:0007669"/>
    <property type="project" value="InterPro"/>
</dbReference>
<dbReference type="PATRIC" id="fig|989403.3.peg.2615"/>
<evidence type="ECO:0000256" key="2">
    <source>
        <dbReference type="ARBA" id="ARBA00004141"/>
    </source>
</evidence>
<feature type="transmembrane region" description="Helical" evidence="13">
    <location>
        <begin position="421"/>
        <end position="442"/>
    </location>
</feature>
<feature type="domain" description="Histidine kinase" evidence="14">
    <location>
        <begin position="818"/>
        <end position="1033"/>
    </location>
</feature>
<keyword evidence="12" id="KW-0175">Coiled coil</keyword>
<protein>
    <recommendedName>
        <fullName evidence="4">histidine kinase</fullName>
        <ecNumber evidence="4">2.7.13.3</ecNumber>
    </recommendedName>
</protein>
<evidence type="ECO:0000256" key="1">
    <source>
        <dbReference type="ARBA" id="ARBA00000085"/>
    </source>
</evidence>
<sequence>MLQGWIVVLVALAYILLLFVIASYGDKVAKTRIKKTRGRPLIYALSLSVYCTSWTFFGSVGSASRDGFEFIAIYLGPILMFAFGYPAILRVIQLAKAEKITSIADFIAARYGKNPLVGAIVTLIAFIGMIPYIALQLKALDLSVGTIVLHPLLSLDDAEVSIFGDETLLIAIFMAVFTWLFGTRHIDATEHQEGLMLSIATEAVVKLVAFLAIGVWVTFILFDGPWDLLHASFANTNSSQDLFTNINVSKWAVITLLSLFAIVLLPRQFHVTVTEYNSEAELKRATWLFPSYLIAINLFVVPIALAGLTILGGTVDPDMFVLALPRAYDADWLTLLVFIGGLSAATAMVIVTTVALSIMVSNDLVMPIILRHRSEDEIISTSGEDMSQLVLGIRRMSIFLVILGSYVYYRVAGDSAALSSIGLLSFAAIAQFAPAFLGGLIWRRATARGAIASMTAGFAVWFYTLLLPVFAREDIFGDSILTHGLFGIEALKPEALFYLEMDPFVHGVLLSLLSGTLFFVIFSLSRQPSAIERIQANTFVPTGSTPVPTLRNLRTAVTIGDLQATISRYVGEERTQRSFDTYAAEHRITIDSSEEADVVILRFCEQLLASAIGSASARLVLSLLLKRRDPGTQEAIKLLDDATEAIQYNRDLLQIALDQVRQGICVYDKDLRLICWNRQYREMLMLPAKFGQVGTSLEEMIRFIAEAGEFGEGDIDEIVGLRMHNFLHRQETYQEHLVSSGTVLEVRTSPMPYGGLVTSYTDITERVLAEAALARANENLEQRVRDRTEELTKVNEQLETAKKTAELAYQDKTRFLASASHDILQPLNAARLYSSTLTDRFTDGDPEDRKLVSNIEASLESVEEIIGAVLDISRLDTRAFKPEISAFRLDDILNPLRVEFAPIAKEKGLKLKILSTDVCVRSDRRLLRRLLQNLISNGLKYTKKGGVVVGIRRTKNNMASIEVYDSGIGIPERQQELIFKEFRRLDDGARIAAGLGLGLSIVERISTVLNLKVSLKSQDGRGSRFSVAIKEAMSVPVAEKQEQPRAVVSQMAGLNILVIDNELQILEGMEALLRTWKCNVVTASNAQEAAKAVYSNKTLPDIILADYHLDQGTGIEAVVHLRWKFGVHFPAMLITADRTAEVRAEATNKDMEMIHKPLKPAVLRAHLMRCKASLGDN</sequence>
<dbReference type="SMART" id="SM00448">
    <property type="entry name" value="REC"/>
    <property type="match status" value="1"/>
</dbReference>
<dbReference type="SUPFAM" id="SSF47384">
    <property type="entry name" value="Homodimeric domain of signal transducing histidine kinase"/>
    <property type="match status" value="1"/>
</dbReference>
<dbReference type="SUPFAM" id="SSF55785">
    <property type="entry name" value="PYP-like sensor domain (PAS domain)"/>
    <property type="match status" value="1"/>
</dbReference>
<dbReference type="InterPro" id="IPR036890">
    <property type="entry name" value="HATPase_C_sf"/>
</dbReference>
<dbReference type="PROSITE" id="PS50110">
    <property type="entry name" value="RESPONSE_REGULATORY"/>
    <property type="match status" value="1"/>
</dbReference>
<dbReference type="CDD" id="cd00082">
    <property type="entry name" value="HisKA"/>
    <property type="match status" value="1"/>
</dbReference>
<evidence type="ECO:0000256" key="9">
    <source>
        <dbReference type="ARBA" id="ARBA00022989"/>
    </source>
</evidence>
<gene>
    <name evidence="16" type="primary">bvgS</name>
    <name evidence="16" type="ORF">PsAD2_02453</name>
</gene>
<dbReference type="Gene3D" id="1.10.287.130">
    <property type="match status" value="1"/>
</dbReference>
<feature type="transmembrane region" description="Helical" evidence="13">
    <location>
        <begin position="6"/>
        <end position="29"/>
    </location>
</feature>
<dbReference type="Pfam" id="PF00072">
    <property type="entry name" value="Response_reg"/>
    <property type="match status" value="1"/>
</dbReference>
<feature type="modified residue" description="4-aspartylphosphate" evidence="11">
    <location>
        <position position="1106"/>
    </location>
</feature>
<dbReference type="InterPro" id="IPR003594">
    <property type="entry name" value="HATPase_dom"/>
</dbReference>
<comment type="similarity">
    <text evidence="3">Belongs to the sodium:solute symporter (SSF) (TC 2.A.21) family.</text>
</comment>
<evidence type="ECO:0000256" key="4">
    <source>
        <dbReference type="ARBA" id="ARBA00012438"/>
    </source>
</evidence>
<evidence type="ECO:0000256" key="3">
    <source>
        <dbReference type="ARBA" id="ARBA00006434"/>
    </source>
</evidence>
<dbReference type="PROSITE" id="PS50283">
    <property type="entry name" value="NA_SOLUT_SYMP_3"/>
    <property type="match status" value="1"/>
</dbReference>
<dbReference type="Gene3D" id="1.20.1730.10">
    <property type="entry name" value="Sodium/glucose cotransporter"/>
    <property type="match status" value="1"/>
</dbReference>
<dbReference type="Pfam" id="PF12860">
    <property type="entry name" value="PAS_7"/>
    <property type="match status" value="1"/>
</dbReference>
<evidence type="ECO:0000256" key="6">
    <source>
        <dbReference type="ARBA" id="ARBA00022679"/>
    </source>
</evidence>
<dbReference type="EMBL" id="LMCB01000017">
    <property type="protein sequence ID" value="KZL18937.1"/>
    <property type="molecule type" value="Genomic_DNA"/>
</dbReference>
<feature type="transmembrane region" description="Helical" evidence="13">
    <location>
        <begin position="203"/>
        <end position="222"/>
    </location>
</feature>
<keyword evidence="6 16" id="KW-0808">Transferase</keyword>
<keyword evidence="8" id="KW-0418">Kinase</keyword>
<dbReference type="CDD" id="cd00156">
    <property type="entry name" value="REC"/>
    <property type="match status" value="1"/>
</dbReference>
<comment type="subcellular location">
    <subcellularLocation>
        <location evidence="2">Membrane</location>
        <topology evidence="2">Multi-pass membrane protein</topology>
    </subcellularLocation>
</comment>
<dbReference type="Gene3D" id="3.30.565.10">
    <property type="entry name" value="Histidine kinase-like ATPase, C-terminal domain"/>
    <property type="match status" value="1"/>
</dbReference>
<dbReference type="Pfam" id="PF02518">
    <property type="entry name" value="HATPase_c"/>
    <property type="match status" value="1"/>
</dbReference>
<evidence type="ECO:0000256" key="11">
    <source>
        <dbReference type="PROSITE-ProRule" id="PRU00169"/>
    </source>
</evidence>
<feature type="coiled-coil region" evidence="12">
    <location>
        <begin position="770"/>
        <end position="808"/>
    </location>
</feature>
<keyword evidence="5 11" id="KW-0597">Phosphoprotein</keyword>
<feature type="transmembrane region" description="Helical" evidence="13">
    <location>
        <begin position="287"/>
        <end position="312"/>
    </location>
</feature>
<dbReference type="STRING" id="989403.SAMN05421798_101588"/>
<evidence type="ECO:0000259" key="15">
    <source>
        <dbReference type="PROSITE" id="PS50110"/>
    </source>
</evidence>
<dbReference type="Gene3D" id="3.40.50.2300">
    <property type="match status" value="1"/>
</dbReference>
<evidence type="ECO:0000313" key="16">
    <source>
        <dbReference type="EMBL" id="KZL18937.1"/>
    </source>
</evidence>
<dbReference type="GO" id="GO:0000155">
    <property type="term" value="F:phosphorelay sensor kinase activity"/>
    <property type="evidence" value="ECO:0007669"/>
    <property type="project" value="InterPro"/>
</dbReference>
<comment type="catalytic activity">
    <reaction evidence="1">
        <text>ATP + protein L-histidine = ADP + protein N-phospho-L-histidine.</text>
        <dbReference type="EC" id="2.7.13.3"/>
    </reaction>
</comment>
<evidence type="ECO:0000256" key="8">
    <source>
        <dbReference type="ARBA" id="ARBA00022777"/>
    </source>
</evidence>
<dbReference type="SUPFAM" id="SSF55874">
    <property type="entry name" value="ATPase domain of HSP90 chaperone/DNA topoisomerase II/histidine kinase"/>
    <property type="match status" value="1"/>
</dbReference>
<keyword evidence="17" id="KW-1185">Reference proteome</keyword>
<evidence type="ECO:0000256" key="13">
    <source>
        <dbReference type="SAM" id="Phobius"/>
    </source>
</evidence>
<accession>A0A165YL02</accession>
<dbReference type="PROSITE" id="PS50109">
    <property type="entry name" value="HIS_KIN"/>
    <property type="match status" value="1"/>
</dbReference>
<dbReference type="Gene3D" id="3.30.450.20">
    <property type="entry name" value="PAS domain"/>
    <property type="match status" value="1"/>
</dbReference>
<feature type="transmembrane region" description="Helical" evidence="13">
    <location>
        <begin position="332"/>
        <end position="365"/>
    </location>
</feature>
<feature type="transmembrane region" description="Helical" evidence="13">
    <location>
        <begin position="162"/>
        <end position="182"/>
    </location>
</feature>
<dbReference type="InterPro" id="IPR035965">
    <property type="entry name" value="PAS-like_dom_sf"/>
</dbReference>
<dbReference type="Proteomes" id="UP000076577">
    <property type="component" value="Unassembled WGS sequence"/>
</dbReference>
<comment type="caution">
    <text evidence="16">The sequence shown here is derived from an EMBL/GenBank/DDBJ whole genome shotgun (WGS) entry which is preliminary data.</text>
</comment>
<evidence type="ECO:0000259" key="14">
    <source>
        <dbReference type="PROSITE" id="PS50109"/>
    </source>
</evidence>
<keyword evidence="7 13" id="KW-0812">Transmembrane</keyword>
<feature type="transmembrane region" description="Helical" evidence="13">
    <location>
        <begin position="242"/>
        <end position="266"/>
    </location>
</feature>
<dbReference type="GO" id="GO:0009927">
    <property type="term" value="F:histidine phosphotransfer kinase activity"/>
    <property type="evidence" value="ECO:0007669"/>
    <property type="project" value="TreeGrafter"/>
</dbReference>
<dbReference type="InterPro" id="IPR003661">
    <property type="entry name" value="HisK_dim/P_dom"/>
</dbReference>
<name>A0A165YL02_9HYPH</name>
<dbReference type="FunFam" id="3.30.565.10:FF:000049">
    <property type="entry name" value="Two-component sensor histidine kinase"/>
    <property type="match status" value="1"/>
</dbReference>
<dbReference type="InterPro" id="IPR005467">
    <property type="entry name" value="His_kinase_dom"/>
</dbReference>
<dbReference type="InterPro" id="IPR011006">
    <property type="entry name" value="CheY-like_superfamily"/>
</dbReference>
<proteinExistence type="inferred from homology"/>
<evidence type="ECO:0000256" key="5">
    <source>
        <dbReference type="ARBA" id="ARBA00022553"/>
    </source>
</evidence>
<dbReference type="InterPro" id="IPR001789">
    <property type="entry name" value="Sig_transdc_resp-reg_receiver"/>
</dbReference>
<feature type="transmembrane region" description="Helical" evidence="13">
    <location>
        <begin position="386"/>
        <end position="409"/>
    </location>
</feature>
<dbReference type="CDD" id="cd10322">
    <property type="entry name" value="SLC5sbd"/>
    <property type="match status" value="1"/>
</dbReference>
<evidence type="ECO:0000256" key="10">
    <source>
        <dbReference type="ARBA" id="ARBA00023136"/>
    </source>
</evidence>
<feature type="transmembrane region" description="Helical" evidence="13">
    <location>
        <begin position="41"/>
        <end position="59"/>
    </location>
</feature>
<dbReference type="AlphaFoldDB" id="A0A165YL02"/>
<dbReference type="SUPFAM" id="SSF52172">
    <property type="entry name" value="CheY-like"/>
    <property type="match status" value="1"/>
</dbReference>
<evidence type="ECO:0000256" key="12">
    <source>
        <dbReference type="SAM" id="Coils"/>
    </source>
</evidence>
<dbReference type="PRINTS" id="PR00344">
    <property type="entry name" value="BCTRLSENSOR"/>
</dbReference>
<dbReference type="InterPro" id="IPR036097">
    <property type="entry name" value="HisK_dim/P_sf"/>
</dbReference>
<dbReference type="InterPro" id="IPR004358">
    <property type="entry name" value="Sig_transdc_His_kin-like_C"/>
</dbReference>
<dbReference type="InterPro" id="IPR038377">
    <property type="entry name" value="Na/Glc_symporter_sf"/>
</dbReference>
<reference evidence="16 17" key="1">
    <citation type="journal article" date="2016" name="Front. Microbiol.">
        <title>Comparative Genomic Analysis Reveals a Diverse Repertoire of Genes Involved in Prokaryote-Eukaryote Interactions within the Pseudovibrio Genus.</title>
        <authorList>
            <person name="Romano S."/>
            <person name="Fernandez-Guerra A."/>
            <person name="Reen F.J."/>
            <person name="Glockner F.O."/>
            <person name="Crowley S.P."/>
            <person name="O'Sullivan O."/>
            <person name="Cotter P.D."/>
            <person name="Adams C."/>
            <person name="Dobson A.D."/>
            <person name="O'Gara F."/>
        </authorList>
    </citation>
    <scope>NUCLEOTIDE SEQUENCE [LARGE SCALE GENOMIC DNA]</scope>
    <source>
        <strain evidence="16 17">Ad2</strain>
    </source>
</reference>
<dbReference type="EC" id="2.7.13.3" evidence="4"/>
<organism evidence="16 17">
    <name type="scientific">Pseudovibrio axinellae</name>
    <dbReference type="NCBI Taxonomy" id="989403"/>
    <lineage>
        <taxon>Bacteria</taxon>
        <taxon>Pseudomonadati</taxon>
        <taxon>Pseudomonadota</taxon>
        <taxon>Alphaproteobacteria</taxon>
        <taxon>Hyphomicrobiales</taxon>
        <taxon>Stappiaceae</taxon>
        <taxon>Pseudovibrio</taxon>
    </lineage>
</organism>
<dbReference type="PANTHER" id="PTHR43047:SF9">
    <property type="entry name" value="HISTIDINE KINASE"/>
    <property type="match status" value="1"/>
</dbReference>
<evidence type="ECO:0000256" key="7">
    <source>
        <dbReference type="ARBA" id="ARBA00022692"/>
    </source>
</evidence>
<feature type="domain" description="Response regulatory" evidence="15">
    <location>
        <begin position="1055"/>
        <end position="1171"/>
    </location>
</feature>
<feature type="transmembrane region" description="Helical" evidence="13">
    <location>
        <begin position="116"/>
        <end position="135"/>
    </location>
</feature>